<sequence length="129" mass="14999">MLLRGYTMNKYVNPEFFKAFDHYKAMLAQYGEHHPITEQALILTIHYTPEHIKAEMHQKAKELNLLPPPSGYTDDGEPMYQLEDIAKHFGISFEEAEQRLLQMMDNRQQVGLSNDGVLIDSNIHINRVQ</sequence>
<dbReference type="AlphaFoldDB" id="D0C9U7"/>
<organism evidence="1 2">
    <name type="scientific">Acinetobacter baumannii (strain ATCC 19606 / DSM 30007 / JCM 6841 / CCUG 19606 / CIP 70.34 / NBRC 109757 / NCIMB 12457 / NCTC 12156 / 81)</name>
    <dbReference type="NCBI Taxonomy" id="575584"/>
    <lineage>
        <taxon>Bacteria</taxon>
        <taxon>Pseudomonadati</taxon>
        <taxon>Pseudomonadota</taxon>
        <taxon>Gammaproteobacteria</taxon>
        <taxon>Moraxellales</taxon>
        <taxon>Moraxellaceae</taxon>
        <taxon>Acinetobacter</taxon>
        <taxon>Acinetobacter calcoaceticus/baumannii complex</taxon>
    </lineage>
</organism>
<protein>
    <submittedName>
        <fullName evidence="1">Uncharacterized protein</fullName>
    </submittedName>
</protein>
<gene>
    <name evidence="1" type="ORF">HMPREF0010_01410</name>
</gene>
<reference evidence="2" key="1">
    <citation type="journal article" date="2012" name="PLoS ONE">
        <title>The success of Acinetobacter species; genetic, metabolic and virulence attributes.</title>
        <authorList>
            <person name="Peleg A.Y."/>
            <person name="de Breij A."/>
            <person name="Adams M.D."/>
            <person name="Cerqueira G.M."/>
            <person name="Mocali S."/>
            <person name="Galardini M."/>
            <person name="Nibbering P.H."/>
            <person name="Earl A.M."/>
            <person name="Ward D.V."/>
            <person name="Paterson D.L."/>
            <person name="Seifert H."/>
            <person name="Dijkshoorn L."/>
        </authorList>
    </citation>
    <scope>NUCLEOTIDE SEQUENCE [LARGE SCALE GENOMIC DNA]</scope>
    <source>
        <strain evidence="2">ATCC 19606 / DSM 30007 / JCM 6841 / CCUG 19606 / CIP 70.34 / NBRC 109757 / NCIMB 12457 / NCTC 12156 / 81</strain>
    </source>
</reference>
<proteinExistence type="predicted"/>
<evidence type="ECO:0000313" key="2">
    <source>
        <dbReference type="Proteomes" id="UP000005740"/>
    </source>
</evidence>
<accession>D0C9U7</accession>
<name>D0C9U7_ACIB2</name>
<dbReference type="BioCyc" id="ABAU575584-HMP:GM69-1426-MONOMER"/>
<evidence type="ECO:0000313" key="1">
    <source>
        <dbReference type="EMBL" id="EEX04016.1"/>
    </source>
</evidence>
<dbReference type="Proteomes" id="UP000005740">
    <property type="component" value="Unassembled WGS sequence"/>
</dbReference>
<dbReference type="EMBL" id="GG704573">
    <property type="protein sequence ID" value="EEX04016.1"/>
    <property type="molecule type" value="Genomic_DNA"/>
</dbReference>